<accession>A0A7X0VTP6</accession>
<feature type="coiled-coil region" evidence="1">
    <location>
        <begin position="6"/>
        <end position="54"/>
    </location>
</feature>
<protein>
    <submittedName>
        <fullName evidence="2">Uncharacterized protein</fullName>
    </submittedName>
</protein>
<dbReference type="Proteomes" id="UP000585258">
    <property type="component" value="Unassembled WGS sequence"/>
</dbReference>
<dbReference type="EMBL" id="JACKWY010000008">
    <property type="protein sequence ID" value="MBB6715756.1"/>
    <property type="molecule type" value="Genomic_DNA"/>
</dbReference>
<evidence type="ECO:0000313" key="3">
    <source>
        <dbReference type="Proteomes" id="UP000585258"/>
    </source>
</evidence>
<comment type="caution">
    <text evidence="2">The sequence shown here is derived from an EMBL/GenBank/DDBJ whole genome shotgun (WGS) entry which is preliminary data.</text>
</comment>
<dbReference type="AlphaFoldDB" id="A0A7X0VTP6"/>
<gene>
    <name evidence="2" type="ORF">H7E68_13680</name>
</gene>
<keyword evidence="1" id="KW-0175">Coiled coil</keyword>
<reference evidence="2 3" key="1">
    <citation type="submission" date="2020-08" db="EMBL/GenBank/DDBJ databases">
        <title>Clostridia isolated from Swiss meat.</title>
        <authorList>
            <person name="Wambui J."/>
            <person name="Stevens M.J.A."/>
            <person name="Stephan R."/>
        </authorList>
    </citation>
    <scope>NUCLEOTIDE SEQUENCE [LARGE SCALE GENOMIC DNA]</scope>
    <source>
        <strain evidence="2 3">CM001</strain>
    </source>
</reference>
<name>A0A7X0VTP6_9CLOT</name>
<evidence type="ECO:0000256" key="1">
    <source>
        <dbReference type="SAM" id="Coils"/>
    </source>
</evidence>
<sequence>MNESNLKLAQQDIDDALQTVADMEEIIDANEVSKEILKEKFISLTDKVQELEDILKTEGIL</sequence>
<organism evidence="2 3">
    <name type="scientific">Clostridium gasigenes</name>
    <dbReference type="NCBI Taxonomy" id="94869"/>
    <lineage>
        <taxon>Bacteria</taxon>
        <taxon>Bacillati</taxon>
        <taxon>Bacillota</taxon>
        <taxon>Clostridia</taxon>
        <taxon>Eubacteriales</taxon>
        <taxon>Clostridiaceae</taxon>
        <taxon>Clostridium</taxon>
    </lineage>
</organism>
<proteinExistence type="predicted"/>
<dbReference type="RefSeq" id="WP_185164949.1">
    <property type="nucleotide sequence ID" value="NZ_JACKWY010000008.1"/>
</dbReference>
<evidence type="ECO:0000313" key="2">
    <source>
        <dbReference type="EMBL" id="MBB6715756.1"/>
    </source>
</evidence>